<dbReference type="Proteomes" id="UP000595446">
    <property type="component" value="Chromosome"/>
</dbReference>
<evidence type="ECO:0000313" key="3">
    <source>
        <dbReference type="Proteomes" id="UP000595446"/>
    </source>
</evidence>
<proteinExistence type="predicted"/>
<evidence type="ECO:0000256" key="1">
    <source>
        <dbReference type="SAM" id="MobiDB-lite"/>
    </source>
</evidence>
<dbReference type="EMBL" id="AP024237">
    <property type="protein sequence ID" value="BCO35504.1"/>
    <property type="molecule type" value="Genomic_DNA"/>
</dbReference>
<protein>
    <submittedName>
        <fullName evidence="2">Uncharacterized protein</fullName>
    </submittedName>
</protein>
<name>A0A7R7GU57_9MYCO</name>
<evidence type="ECO:0000313" key="2">
    <source>
        <dbReference type="EMBL" id="BCO35504.1"/>
    </source>
</evidence>
<accession>A0A7R7GU57</accession>
<sequence>MPTYVSSARGFQPPPERQGPVDGVKRDLAGLPVGELSQPVRITRGRPPEKWTDAEVRDALQWQLGPRFRAGLRPPPGSEGVYLPSPGDHYFVDPRTGEWTPKQPW</sequence>
<keyword evidence="3" id="KW-1185">Reference proteome</keyword>
<gene>
    <name evidence="2" type="ORF">MHEC_19370</name>
</gene>
<reference evidence="2 3" key="1">
    <citation type="submission" date="2020-12" db="EMBL/GenBank/DDBJ databases">
        <title>Complete genome sequence of Mycobacterium heckeshornense JCM 15655T, closely related to a pathogenic non-tuberculous mycobacterial species Mycobacterium xenopi.</title>
        <authorList>
            <person name="Yoshida M."/>
            <person name="Fukano H."/>
            <person name="Asakura T."/>
            <person name="Suzuki M."/>
            <person name="Hoshino Y."/>
        </authorList>
    </citation>
    <scope>NUCLEOTIDE SEQUENCE [LARGE SCALE GENOMIC DNA]</scope>
    <source>
        <strain evidence="2 3">JCM 15655</strain>
    </source>
</reference>
<feature type="region of interest" description="Disordered" evidence="1">
    <location>
        <begin position="67"/>
        <end position="86"/>
    </location>
</feature>
<dbReference type="AlphaFoldDB" id="A0A7R7GU57"/>
<feature type="region of interest" description="Disordered" evidence="1">
    <location>
        <begin position="1"/>
        <end position="27"/>
    </location>
</feature>
<organism evidence="2 3">
    <name type="scientific">Mycobacterium heckeshornense</name>
    <dbReference type="NCBI Taxonomy" id="110505"/>
    <lineage>
        <taxon>Bacteria</taxon>
        <taxon>Bacillati</taxon>
        <taxon>Actinomycetota</taxon>
        <taxon>Actinomycetes</taxon>
        <taxon>Mycobacteriales</taxon>
        <taxon>Mycobacteriaceae</taxon>
        <taxon>Mycobacterium</taxon>
    </lineage>
</organism>
<dbReference type="RefSeq" id="WP_142358691.1">
    <property type="nucleotide sequence ID" value="NZ_MPJF02000032.1"/>
</dbReference>